<dbReference type="InterPro" id="IPR032805">
    <property type="entry name" value="Wax_synthase_dom"/>
</dbReference>
<evidence type="ECO:0000256" key="1">
    <source>
        <dbReference type="ARBA" id="ARBA00004141"/>
    </source>
</evidence>
<evidence type="ECO:0000256" key="5">
    <source>
        <dbReference type="ARBA" id="ARBA00022989"/>
    </source>
</evidence>
<keyword evidence="10" id="KW-1185">Reference proteome</keyword>
<feature type="transmembrane region" description="Helical" evidence="7">
    <location>
        <begin position="203"/>
        <end position="225"/>
    </location>
</feature>
<evidence type="ECO:0000256" key="2">
    <source>
        <dbReference type="ARBA" id="ARBA00007282"/>
    </source>
</evidence>
<evidence type="ECO:0000256" key="3">
    <source>
        <dbReference type="ARBA" id="ARBA00022679"/>
    </source>
</evidence>
<name>A0A9P5AIQ4_9HYPO</name>
<accession>A0A9P5AIQ4</accession>
<proteinExistence type="inferred from homology"/>
<comment type="similarity">
    <text evidence="2">Belongs to the wax synthase family.</text>
</comment>
<feature type="transmembrane region" description="Helical" evidence="7">
    <location>
        <begin position="352"/>
        <end position="371"/>
    </location>
</feature>
<sequence length="392" mass="44179">MDHSDKSSITQLAILACGILFIFAATLAFIQKNAILSRIGAAVALSCLQYTFYTFLLQSSLPQSQITGMSLYSWGLYANSAEQILLSRYDADDLLTTKEKQSGRRPSPPTLLRRAVGIYFSLRRVGLRGEIPMKKPVSTSSLRFVTTKSIEFVGCYLILDAILLAPRPEGHLITREKQSLFKLSSLNREDVTFRISSSFGNWVIGYVSVQLAIAFISAVSVLLGLCKPEDWPHLFGPVSACSTVRGLWGTFWHRLFRKALTGWGDFIPDRVLGLRRGTLISRYTRLTLTFFTSALMHRCLHYFYRLEAGDWYEMETFFLFQPLAIMFEDAVQAATMGMGITLSRPLRQTVGFIWLGAFLTWVTPTFLYPTLRAPDPGQMLPFSVVAHLMKRS</sequence>
<feature type="transmembrane region" description="Helical" evidence="7">
    <location>
        <begin position="231"/>
        <end position="248"/>
    </location>
</feature>
<protein>
    <submittedName>
        <fullName evidence="9">TRI7-trichothecene biosynthesis</fullName>
    </submittedName>
</protein>
<evidence type="ECO:0000313" key="9">
    <source>
        <dbReference type="EMBL" id="KAF4339467.1"/>
    </source>
</evidence>
<dbReference type="Pfam" id="PF13813">
    <property type="entry name" value="MBOAT_2"/>
    <property type="match status" value="1"/>
</dbReference>
<evidence type="ECO:0000259" key="8">
    <source>
        <dbReference type="Pfam" id="PF13813"/>
    </source>
</evidence>
<keyword evidence="6 7" id="KW-0472">Membrane</keyword>
<keyword evidence="4 7" id="KW-0812">Transmembrane</keyword>
<comment type="subcellular location">
    <subcellularLocation>
        <location evidence="1">Membrane</location>
        <topology evidence="1">Multi-pass membrane protein</topology>
    </subcellularLocation>
</comment>
<dbReference type="GO" id="GO:0008374">
    <property type="term" value="F:O-acyltransferase activity"/>
    <property type="evidence" value="ECO:0007669"/>
    <property type="project" value="InterPro"/>
</dbReference>
<dbReference type="EMBL" id="PVQB02000284">
    <property type="protein sequence ID" value="KAF4339467.1"/>
    <property type="molecule type" value="Genomic_DNA"/>
</dbReference>
<dbReference type="Proteomes" id="UP000730481">
    <property type="component" value="Unassembled WGS sequence"/>
</dbReference>
<comment type="caution">
    <text evidence="9">The sequence shown here is derived from an EMBL/GenBank/DDBJ whole genome shotgun (WGS) entry which is preliminary data.</text>
</comment>
<dbReference type="OrthoDB" id="1077582at2759"/>
<keyword evidence="3" id="KW-0808">Transferase</keyword>
<organism evidence="9 10">
    <name type="scientific">Fusarium beomiforme</name>
    <dbReference type="NCBI Taxonomy" id="44412"/>
    <lineage>
        <taxon>Eukaryota</taxon>
        <taxon>Fungi</taxon>
        <taxon>Dikarya</taxon>
        <taxon>Ascomycota</taxon>
        <taxon>Pezizomycotina</taxon>
        <taxon>Sordariomycetes</taxon>
        <taxon>Hypocreomycetidae</taxon>
        <taxon>Hypocreales</taxon>
        <taxon>Nectriaceae</taxon>
        <taxon>Fusarium</taxon>
        <taxon>Fusarium burgessii species complex</taxon>
    </lineage>
</organism>
<dbReference type="AlphaFoldDB" id="A0A9P5AIQ4"/>
<evidence type="ECO:0000256" key="4">
    <source>
        <dbReference type="ARBA" id="ARBA00022692"/>
    </source>
</evidence>
<reference evidence="9" key="2">
    <citation type="submission" date="2020-02" db="EMBL/GenBank/DDBJ databases">
        <title>Identification and distribution of gene clusters putatively required for synthesis of sphingolipid metabolism inhibitors in phylogenetically diverse species of the filamentous fungus Fusarium.</title>
        <authorList>
            <person name="Kim H.-S."/>
            <person name="Busman M."/>
            <person name="Brown D.W."/>
            <person name="Divon H."/>
            <person name="Uhlig S."/>
            <person name="Proctor R.H."/>
        </authorList>
    </citation>
    <scope>NUCLEOTIDE SEQUENCE</scope>
    <source>
        <strain evidence="9">NRRL 25174</strain>
    </source>
</reference>
<feature type="transmembrane region" description="Helical" evidence="7">
    <location>
        <begin position="12"/>
        <end position="30"/>
    </location>
</feature>
<dbReference type="InterPro" id="IPR044851">
    <property type="entry name" value="Wax_synthase"/>
</dbReference>
<evidence type="ECO:0000313" key="10">
    <source>
        <dbReference type="Proteomes" id="UP000730481"/>
    </source>
</evidence>
<feature type="transmembrane region" description="Helical" evidence="7">
    <location>
        <begin position="36"/>
        <end position="56"/>
    </location>
</feature>
<dbReference type="GO" id="GO:0016020">
    <property type="term" value="C:membrane"/>
    <property type="evidence" value="ECO:0007669"/>
    <property type="project" value="UniProtKB-SubCell"/>
</dbReference>
<dbReference type="GO" id="GO:0006629">
    <property type="term" value="P:lipid metabolic process"/>
    <property type="evidence" value="ECO:0007669"/>
    <property type="project" value="InterPro"/>
</dbReference>
<feature type="domain" description="Wax synthase" evidence="8">
    <location>
        <begin position="231"/>
        <end position="318"/>
    </location>
</feature>
<keyword evidence="5 7" id="KW-1133">Transmembrane helix</keyword>
<dbReference type="PROSITE" id="PS51257">
    <property type="entry name" value="PROKAR_LIPOPROTEIN"/>
    <property type="match status" value="1"/>
</dbReference>
<dbReference type="PANTHER" id="PTHR31595:SF27">
    <property type="entry name" value="WAX SYNTHASE DOMAIN-CONTAINING PROTEIN-RELATED"/>
    <property type="match status" value="1"/>
</dbReference>
<reference evidence="9" key="1">
    <citation type="journal article" date="2017" name="Mycologia">
        <title>Fusarium algeriense, sp. nov., a novel toxigenic crown rot pathogen of durum wheat from Algeria is nested in the Fusarium burgessii species complex.</title>
        <authorList>
            <person name="Laraba I."/>
            <person name="Keddad A."/>
            <person name="Boureghda H."/>
            <person name="Abdallah N."/>
            <person name="Vaughan M.M."/>
            <person name="Proctor R.H."/>
            <person name="Busman M."/>
            <person name="O'Donnell K."/>
        </authorList>
    </citation>
    <scope>NUCLEOTIDE SEQUENCE</scope>
    <source>
        <strain evidence="9">NRRL 25174</strain>
    </source>
</reference>
<evidence type="ECO:0000256" key="6">
    <source>
        <dbReference type="ARBA" id="ARBA00023136"/>
    </source>
</evidence>
<dbReference type="PANTHER" id="PTHR31595">
    <property type="entry name" value="LONG-CHAIN-ALCOHOL O-FATTY-ACYLTRANSFERASE 3-RELATED"/>
    <property type="match status" value="1"/>
</dbReference>
<gene>
    <name evidence="9" type="ORF">FBEOM_6588</name>
</gene>
<evidence type="ECO:0000256" key="7">
    <source>
        <dbReference type="SAM" id="Phobius"/>
    </source>
</evidence>